<dbReference type="Gene3D" id="3.40.50.2300">
    <property type="match status" value="2"/>
</dbReference>
<protein>
    <submittedName>
        <fullName evidence="7">ABC transporter substrate-binding protein</fullName>
    </submittedName>
</protein>
<evidence type="ECO:0000256" key="3">
    <source>
        <dbReference type="ARBA" id="ARBA00022729"/>
    </source>
</evidence>
<keyword evidence="2" id="KW-0813">Transport</keyword>
<dbReference type="AlphaFoldDB" id="A0A926S8E1"/>
<comment type="similarity">
    <text evidence="1">Belongs to the leucine-binding protein family.</text>
</comment>
<dbReference type="SUPFAM" id="SSF53822">
    <property type="entry name" value="Periplasmic binding protein-like I"/>
    <property type="match status" value="1"/>
</dbReference>
<dbReference type="InterPro" id="IPR000709">
    <property type="entry name" value="Leu_Ile_Val-bd"/>
</dbReference>
<name>A0A926S8E1_9HYPH</name>
<dbReference type="InterPro" id="IPR028081">
    <property type="entry name" value="Leu-bd"/>
</dbReference>
<feature type="signal peptide" evidence="5">
    <location>
        <begin position="1"/>
        <end position="21"/>
    </location>
</feature>
<keyword evidence="4" id="KW-0029">Amino-acid transport</keyword>
<accession>A0A926S8E1</accession>
<evidence type="ECO:0000313" key="7">
    <source>
        <dbReference type="EMBL" id="MBD1549400.1"/>
    </source>
</evidence>
<evidence type="ECO:0000256" key="5">
    <source>
        <dbReference type="SAM" id="SignalP"/>
    </source>
</evidence>
<feature type="domain" description="Leucine-binding protein" evidence="6">
    <location>
        <begin position="24"/>
        <end position="365"/>
    </location>
</feature>
<dbReference type="PANTHER" id="PTHR30483">
    <property type="entry name" value="LEUCINE-SPECIFIC-BINDING PROTEIN"/>
    <property type="match status" value="1"/>
</dbReference>
<evidence type="ECO:0000256" key="1">
    <source>
        <dbReference type="ARBA" id="ARBA00010062"/>
    </source>
</evidence>
<reference evidence="7" key="1">
    <citation type="submission" date="2020-05" db="EMBL/GenBank/DDBJ databases">
        <title>Identification of trans-AT polyketide cluster in two marine bacteria, producers of a novel glutaramide-containing polyketide sesbanimide D and analogs.</title>
        <authorList>
            <person name="Kacar D."/>
            <person name="Rodriguez P."/>
            <person name="Canedo L."/>
            <person name="Gonzalez E."/>
            <person name="Galan B."/>
            <person name="De La Calle F."/>
            <person name="Garcia J.L."/>
        </authorList>
    </citation>
    <scope>NUCLEOTIDE SEQUENCE</scope>
    <source>
        <strain evidence="7">PHM038</strain>
    </source>
</reference>
<dbReference type="GO" id="GO:0006865">
    <property type="term" value="P:amino acid transport"/>
    <property type="evidence" value="ECO:0007669"/>
    <property type="project" value="UniProtKB-KW"/>
</dbReference>
<dbReference type="Pfam" id="PF13458">
    <property type="entry name" value="Peripla_BP_6"/>
    <property type="match status" value="1"/>
</dbReference>
<evidence type="ECO:0000256" key="2">
    <source>
        <dbReference type="ARBA" id="ARBA00022448"/>
    </source>
</evidence>
<organism evidence="7 8">
    <name type="scientific">Roseibium aggregatum</name>
    <dbReference type="NCBI Taxonomy" id="187304"/>
    <lineage>
        <taxon>Bacteria</taxon>
        <taxon>Pseudomonadati</taxon>
        <taxon>Pseudomonadota</taxon>
        <taxon>Alphaproteobacteria</taxon>
        <taxon>Hyphomicrobiales</taxon>
        <taxon>Stappiaceae</taxon>
        <taxon>Roseibium</taxon>
    </lineage>
</organism>
<keyword evidence="3 5" id="KW-0732">Signal</keyword>
<gene>
    <name evidence="7" type="ORF">HK439_24335</name>
</gene>
<dbReference type="InterPro" id="IPR028082">
    <property type="entry name" value="Peripla_BP_I"/>
</dbReference>
<sequence length="376" mass="39585">MKNLFMTAALAVSLSAGAAHAADTVKLADVAELSGAGAAAGAVWHDGVKMAVEEINADGGILGKQIDLVAYDSQTDPQNSRAMVQKAIDEGTYVLLGTVYSSSTVVNMLVAMQNGMPQITGSESPTITAKNNPYIFRTAFGAQKGLPKLAAYLKNVVGAENVAVVWANTEYGKGGHDAFASVAKELGINITVDIPTEQAQVDFAADVAKIKSSDADAVFVYLTEEESARFLIEADKQNLKLPTAGDTVLASQKVIDLAGKAANGALGHVGLTTEAPIPTIQKMAADFKKKYGYGADHNAIKGYIGVYMVKYVTEMIGEFDRQKFADTLHGLCLDAASHPGILMDACWDNTGEMSRASFLVKVVEGTQKITATLPAN</sequence>
<dbReference type="PANTHER" id="PTHR30483:SF6">
    <property type="entry name" value="PERIPLASMIC BINDING PROTEIN OF ABC TRANSPORTER FOR NATURAL AMINO ACIDS"/>
    <property type="match status" value="1"/>
</dbReference>
<evidence type="ECO:0000259" key="6">
    <source>
        <dbReference type="Pfam" id="PF13458"/>
    </source>
</evidence>
<dbReference type="InterPro" id="IPR051010">
    <property type="entry name" value="BCAA_transport"/>
</dbReference>
<proteinExistence type="inferred from homology"/>
<evidence type="ECO:0000256" key="4">
    <source>
        <dbReference type="ARBA" id="ARBA00022970"/>
    </source>
</evidence>
<dbReference type="EMBL" id="JABFCZ010000037">
    <property type="protein sequence ID" value="MBD1549400.1"/>
    <property type="molecule type" value="Genomic_DNA"/>
</dbReference>
<dbReference type="PRINTS" id="PR00337">
    <property type="entry name" value="LEUILEVALBP"/>
</dbReference>
<comment type="caution">
    <text evidence="7">The sequence shown here is derived from an EMBL/GenBank/DDBJ whole genome shotgun (WGS) entry which is preliminary data.</text>
</comment>
<feature type="chain" id="PRO_5037600445" evidence="5">
    <location>
        <begin position="22"/>
        <end position="376"/>
    </location>
</feature>
<evidence type="ECO:0000313" key="8">
    <source>
        <dbReference type="Proteomes" id="UP000598467"/>
    </source>
</evidence>
<dbReference type="Proteomes" id="UP000598467">
    <property type="component" value="Unassembled WGS sequence"/>
</dbReference>